<dbReference type="AlphaFoldDB" id="A0AB36XVD5"/>
<dbReference type="EMBL" id="MCXM01000001">
    <property type="protein sequence ID" value="PMK50477.1"/>
    <property type="molecule type" value="Genomic_DNA"/>
</dbReference>
<reference evidence="2" key="3">
    <citation type="journal article" date="2018" name="Nature">
        <title>A major lineage of non-tailed dsDNA viruses as unrecognized killers of marine bacteria.</title>
        <authorList>
            <person name="Kauffman K.M."/>
            <person name="Hussain F.A."/>
            <person name="Yang J."/>
            <person name="Arevalo P."/>
            <person name="Brown J.M."/>
            <person name="Chang W.K."/>
            <person name="VanInsberghe D."/>
            <person name="Elsherbini J."/>
            <person name="Sharma R.S."/>
            <person name="Cutler M.B."/>
            <person name="Kelly L."/>
            <person name="Polz M.F."/>
        </authorList>
    </citation>
    <scope>NUCLEOTIDE SEQUENCE</scope>
    <source>
        <strain evidence="2">10N.261.52.F7</strain>
    </source>
</reference>
<accession>A0AB36XVD5</accession>
<reference evidence="2" key="2">
    <citation type="submission" date="2016-07" db="EMBL/GenBank/DDBJ databases">
        <authorList>
            <person name="Kauffman K."/>
            <person name="Arevalo P."/>
            <person name="Polz M.F."/>
        </authorList>
    </citation>
    <scope>NUCLEOTIDE SEQUENCE</scope>
    <source>
        <strain evidence="2">10N.261.52.F7</strain>
    </source>
</reference>
<evidence type="ECO:0000256" key="1">
    <source>
        <dbReference type="SAM" id="Coils"/>
    </source>
</evidence>
<sequence>MSIKNYWPSRENVSACIHSEAEVLSDALLLSVHSPMRLQATSFNDRSKVVEKTEADLLDYLLKNNGPLPVIGESGSGKSHIVRWVHAKLTQQGYDEKWHIVRIPKNATMIQVLTRLLEKLQGEEFDRARQDIQSVGSELSQDLIQRLFFTYLEEACNVLAKESKGLSKTEREAGNDVLAKELKSKSTIAKHLGVCFSDRTFQRFLSGDNKPVTNTIERLSRSRSYSEVTDAAYQVEVSDINISANISFELDDLNVDARRAFEALRFFTDDDIENNERAQLAVDIINQAINDTGKLVFNNLFKFNSGSFPDLFISIRKALKAQERTLVILIEDLAAISAIDNVLLDSLIQEDTYAGENNLCDLKSVIATTSGQATYRERQESIHSRAGDEQLEWRIPTAQERSSHKDDEDLLIDFCGRYLNAARLGIDKINSLYTNQSSSVPIWQTTEELSETDAKALEDFGVSSDGTPLFPLSRTSIVNLAKLKVYRQGSQSFNPRVVIKELLIPILRDNQADFINDDFPASNFTTKFESRVPDSIREWSRKHYVADEIVRRRLDNFLTIYASTLGARQSFDEIQQSITCSQADVFNLPSDKFGEHSSESKRCSNCSELIEQCTCNKVESCTKCARPKQECICEAPPEPKCTSCGKPKSECVCDETYDLEVKIDDWFNGDSRLDAPTSNSIRKHLFDVLSDDATLSQYGVISTNKWSGNKSLFDIALKSRNRLNILIPKSVASIDLDVVKLCKEDQLNDSDAGFQLKKQILAITRYDYYAKKKLGWNYTKGFEDYGYYMEFMANWIPSAIQDCLTHVRSETPKLLAKQKALALALGINKPKKELLDLFVQRSEHIADRLPVPINDDFATLQNELLKEWDTTRGEWMMRIAYSPSAGGSEVGIDAPLYSEYLKASDAIPAESFTPAQRNMYRRAQSEVSVRLNRFVNYVSEIENSDDAKTQFDILEQIYSNIKTDLMPDSTTTRKAKNKLKKLREMYEWALIENARKFVASTDELQQLQALYKIDGEQISQWLLVLDEFAIVEQHALPRLQRSNEELGGQRMNEFRENIENYLSEIESAVRELDARKETIDEL</sequence>
<organism evidence="2">
    <name type="scientific">Vibrio lentus</name>
    <dbReference type="NCBI Taxonomy" id="136468"/>
    <lineage>
        <taxon>Bacteria</taxon>
        <taxon>Pseudomonadati</taxon>
        <taxon>Pseudomonadota</taxon>
        <taxon>Gammaproteobacteria</taxon>
        <taxon>Vibrionales</taxon>
        <taxon>Vibrionaceae</taxon>
        <taxon>Vibrio</taxon>
    </lineage>
</organism>
<evidence type="ECO:0000313" key="2">
    <source>
        <dbReference type="EMBL" id="PMK50477.1"/>
    </source>
</evidence>
<comment type="caution">
    <text evidence="2">The sequence shown here is derived from an EMBL/GenBank/DDBJ whole genome shotgun (WGS) entry which is preliminary data.</text>
</comment>
<dbReference type="RefSeq" id="WP_102278590.1">
    <property type="nucleotide sequence ID" value="NZ_JAJGZN020000002.1"/>
</dbReference>
<proteinExistence type="predicted"/>
<protein>
    <recommendedName>
        <fullName evidence="3">ATPase</fullName>
    </recommendedName>
</protein>
<dbReference type="SUPFAM" id="SSF52540">
    <property type="entry name" value="P-loop containing nucleoside triphosphate hydrolases"/>
    <property type="match status" value="1"/>
</dbReference>
<gene>
    <name evidence="2" type="ORF">BCT99_03385</name>
</gene>
<name>A0AB36XVD5_9VIBR</name>
<feature type="coiled-coil region" evidence="1">
    <location>
        <begin position="1051"/>
        <end position="1078"/>
    </location>
</feature>
<keyword evidence="1" id="KW-0175">Coiled coil</keyword>
<dbReference type="InterPro" id="IPR027417">
    <property type="entry name" value="P-loop_NTPase"/>
</dbReference>
<evidence type="ECO:0008006" key="3">
    <source>
        <dbReference type="Google" id="ProtNLM"/>
    </source>
</evidence>
<reference key="1">
    <citation type="submission" date="2016-07" db="EMBL/GenBank/DDBJ databases">
        <title>Nontailed viruses are major unrecognized killers of bacteria in the ocean.</title>
        <authorList>
            <person name="Kauffman K."/>
            <person name="Hussain F."/>
            <person name="Yang J."/>
            <person name="Arevalo P."/>
            <person name="Brown J."/>
            <person name="Cutler M."/>
            <person name="Kelly L."/>
            <person name="Polz M.F."/>
        </authorList>
    </citation>
    <scope>NUCLEOTIDE SEQUENCE [LARGE SCALE GENOMIC DNA]</scope>
    <source>
        <strain>10N.261.52.F7</strain>
    </source>
</reference>
<dbReference type="NCBIfam" id="NF041065">
    <property type="entry name" value="DpdH"/>
    <property type="match status" value="1"/>
</dbReference>